<dbReference type="GO" id="GO:0008324">
    <property type="term" value="F:monoatomic cation transmembrane transporter activity"/>
    <property type="evidence" value="ECO:0007669"/>
    <property type="project" value="InterPro"/>
</dbReference>
<accession>A0A848L6L4</accession>
<evidence type="ECO:0000313" key="9">
    <source>
        <dbReference type="Proteomes" id="UP000550729"/>
    </source>
</evidence>
<evidence type="ECO:0000256" key="7">
    <source>
        <dbReference type="SAM" id="Phobius"/>
    </source>
</evidence>
<dbReference type="EMBL" id="JABBNB010000031">
    <property type="protein sequence ID" value="NMO04171.1"/>
    <property type="molecule type" value="Genomic_DNA"/>
</dbReference>
<gene>
    <name evidence="8" type="ORF">HH308_23420</name>
</gene>
<dbReference type="PANTHER" id="PTHR34584">
    <property type="entry name" value="NA(+)/H(+) ANTIPORTER SUBUNIT E1"/>
    <property type="match status" value="1"/>
</dbReference>
<reference evidence="8 9" key="1">
    <citation type="submission" date="2020-04" db="EMBL/GenBank/DDBJ databases">
        <title>Gordonia sp. nov. TBRC 11910.</title>
        <authorList>
            <person name="Suriyachadkun C."/>
        </authorList>
    </citation>
    <scope>NUCLEOTIDE SEQUENCE [LARGE SCALE GENOMIC DNA]</scope>
    <source>
        <strain evidence="8 9">TBRC 11910</strain>
    </source>
</reference>
<comment type="similarity">
    <text evidence="2">Belongs to the CPA3 antiporters (TC 2.A.63) subunit E family.</text>
</comment>
<evidence type="ECO:0000256" key="1">
    <source>
        <dbReference type="ARBA" id="ARBA00004651"/>
    </source>
</evidence>
<dbReference type="RefSeq" id="WP_170196672.1">
    <property type="nucleotide sequence ID" value="NZ_JABBNB010000031.1"/>
</dbReference>
<evidence type="ECO:0000313" key="8">
    <source>
        <dbReference type="EMBL" id="NMO04171.1"/>
    </source>
</evidence>
<dbReference type="InterPro" id="IPR002758">
    <property type="entry name" value="Cation_antiport_E"/>
</dbReference>
<comment type="caution">
    <text evidence="8">The sequence shown here is derived from an EMBL/GenBank/DDBJ whole genome shotgun (WGS) entry which is preliminary data.</text>
</comment>
<dbReference type="PANTHER" id="PTHR34584:SF1">
    <property type="entry name" value="NA(+)_H(+) ANTIPORTER SUBUNIT E1"/>
    <property type="match status" value="1"/>
</dbReference>
<dbReference type="Pfam" id="PF01899">
    <property type="entry name" value="MNHE"/>
    <property type="match status" value="1"/>
</dbReference>
<dbReference type="NCBIfam" id="NF006521">
    <property type="entry name" value="PRK08965.1-5"/>
    <property type="match status" value="1"/>
</dbReference>
<feature type="transmembrane region" description="Helical" evidence="7">
    <location>
        <begin position="83"/>
        <end position="103"/>
    </location>
</feature>
<evidence type="ECO:0000256" key="2">
    <source>
        <dbReference type="ARBA" id="ARBA00006228"/>
    </source>
</evidence>
<keyword evidence="3" id="KW-1003">Cell membrane</keyword>
<evidence type="ECO:0000256" key="5">
    <source>
        <dbReference type="ARBA" id="ARBA00022989"/>
    </source>
</evidence>
<keyword evidence="9" id="KW-1185">Reference proteome</keyword>
<evidence type="ECO:0000256" key="3">
    <source>
        <dbReference type="ARBA" id="ARBA00022475"/>
    </source>
</evidence>
<sequence>MASASTGRRTHPVRRGLVNVWRLSLLTIFWALVSALVWVRGHVRLPKWLGSDSREVAVRLWTLGWLTFVWVLLWGVVSWANVLAGATLAIAIVTLLPLPRVAVEGRIHPLSVAILVLRLVYDFAVSSFQVGWMAVRPGKPPLGAVVRVRVAIKSDMVLTLAIDYLNLVPGTMVVELDHRRRLLYVHVFDVSSQRRVRAFYRQVAYTEKMFIKAFERDSEWHPSPYHGIDDDYHHVDPVDRLRVTGPESQERS</sequence>
<organism evidence="8 9">
    <name type="scientific">Gordonia asplenii</name>
    <dbReference type="NCBI Taxonomy" id="2725283"/>
    <lineage>
        <taxon>Bacteria</taxon>
        <taxon>Bacillati</taxon>
        <taxon>Actinomycetota</taxon>
        <taxon>Actinomycetes</taxon>
        <taxon>Mycobacteriales</taxon>
        <taxon>Gordoniaceae</taxon>
        <taxon>Gordonia</taxon>
    </lineage>
</organism>
<keyword evidence="5 7" id="KW-1133">Transmembrane helix</keyword>
<keyword evidence="6 7" id="KW-0472">Membrane</keyword>
<keyword evidence="4 7" id="KW-0812">Transmembrane</keyword>
<evidence type="ECO:0000256" key="6">
    <source>
        <dbReference type="ARBA" id="ARBA00023136"/>
    </source>
</evidence>
<dbReference type="Proteomes" id="UP000550729">
    <property type="component" value="Unassembled WGS sequence"/>
</dbReference>
<comment type="subcellular location">
    <subcellularLocation>
        <location evidence="1">Cell membrane</location>
        <topology evidence="1">Multi-pass membrane protein</topology>
    </subcellularLocation>
</comment>
<feature type="transmembrane region" description="Helical" evidence="7">
    <location>
        <begin position="20"/>
        <end position="39"/>
    </location>
</feature>
<name>A0A848L6L4_9ACTN</name>
<feature type="transmembrane region" description="Helical" evidence="7">
    <location>
        <begin position="60"/>
        <end position="77"/>
    </location>
</feature>
<dbReference type="AlphaFoldDB" id="A0A848L6L4"/>
<protein>
    <submittedName>
        <fullName evidence="8">Na+/H+ antiporter subunit E</fullName>
    </submittedName>
</protein>
<proteinExistence type="inferred from homology"/>
<dbReference type="GO" id="GO:0005886">
    <property type="term" value="C:plasma membrane"/>
    <property type="evidence" value="ECO:0007669"/>
    <property type="project" value="UniProtKB-SubCell"/>
</dbReference>
<evidence type="ECO:0000256" key="4">
    <source>
        <dbReference type="ARBA" id="ARBA00022692"/>
    </source>
</evidence>